<dbReference type="PANTHER" id="PTHR37984">
    <property type="entry name" value="PROTEIN CBG26694"/>
    <property type="match status" value="1"/>
</dbReference>
<dbReference type="AlphaFoldDB" id="A0A2I0VBL9"/>
<reference evidence="1 2" key="1">
    <citation type="journal article" date="2016" name="Sci. Rep.">
        <title>The Dendrobium catenatum Lindl. genome sequence provides insights into polysaccharide synthase, floral development and adaptive evolution.</title>
        <authorList>
            <person name="Zhang G.Q."/>
            <person name="Xu Q."/>
            <person name="Bian C."/>
            <person name="Tsai W.C."/>
            <person name="Yeh C.M."/>
            <person name="Liu K.W."/>
            <person name="Yoshida K."/>
            <person name="Zhang L.S."/>
            <person name="Chang S.B."/>
            <person name="Chen F."/>
            <person name="Shi Y."/>
            <person name="Su Y.Y."/>
            <person name="Zhang Y.Q."/>
            <person name="Chen L.J."/>
            <person name="Yin Y."/>
            <person name="Lin M."/>
            <person name="Huang H."/>
            <person name="Deng H."/>
            <person name="Wang Z.W."/>
            <person name="Zhu S.L."/>
            <person name="Zhao X."/>
            <person name="Deng C."/>
            <person name="Niu S.C."/>
            <person name="Huang J."/>
            <person name="Wang M."/>
            <person name="Liu G.H."/>
            <person name="Yang H.J."/>
            <person name="Xiao X.J."/>
            <person name="Hsiao Y.Y."/>
            <person name="Wu W.L."/>
            <person name="Chen Y.Y."/>
            <person name="Mitsuda N."/>
            <person name="Ohme-Takagi M."/>
            <person name="Luo Y.B."/>
            <person name="Van de Peer Y."/>
            <person name="Liu Z.J."/>
        </authorList>
    </citation>
    <scope>NUCLEOTIDE SEQUENCE [LARGE SCALE GENOMIC DNA]</scope>
    <source>
        <tissue evidence="1">The whole plant</tissue>
    </source>
</reference>
<proteinExistence type="predicted"/>
<dbReference type="EMBL" id="KZ504946">
    <property type="protein sequence ID" value="PKU60803.1"/>
    <property type="molecule type" value="Genomic_DNA"/>
</dbReference>
<dbReference type="InterPro" id="IPR043502">
    <property type="entry name" value="DNA/RNA_pol_sf"/>
</dbReference>
<dbReference type="Proteomes" id="UP000233837">
    <property type="component" value="Unassembled WGS sequence"/>
</dbReference>
<accession>A0A2I0VBL9</accession>
<dbReference type="InterPro" id="IPR050951">
    <property type="entry name" value="Retrovirus_Pol_polyprotein"/>
</dbReference>
<dbReference type="SUPFAM" id="SSF56672">
    <property type="entry name" value="DNA/RNA polymerases"/>
    <property type="match status" value="1"/>
</dbReference>
<evidence type="ECO:0000313" key="2">
    <source>
        <dbReference type="Proteomes" id="UP000233837"/>
    </source>
</evidence>
<sequence>MDQHLNHLKQVCKVLRKEQLYANTKKCMFLTYRVTFLGFIIYSQGISADPDKVRAINECPESKNIRDV</sequence>
<name>A0A2I0VBL9_9ASPA</name>
<organism evidence="1 2">
    <name type="scientific">Dendrobium catenatum</name>
    <dbReference type="NCBI Taxonomy" id="906689"/>
    <lineage>
        <taxon>Eukaryota</taxon>
        <taxon>Viridiplantae</taxon>
        <taxon>Streptophyta</taxon>
        <taxon>Embryophyta</taxon>
        <taxon>Tracheophyta</taxon>
        <taxon>Spermatophyta</taxon>
        <taxon>Magnoliopsida</taxon>
        <taxon>Liliopsida</taxon>
        <taxon>Asparagales</taxon>
        <taxon>Orchidaceae</taxon>
        <taxon>Epidendroideae</taxon>
        <taxon>Malaxideae</taxon>
        <taxon>Dendrobiinae</taxon>
        <taxon>Dendrobium</taxon>
    </lineage>
</organism>
<reference evidence="1 2" key="2">
    <citation type="journal article" date="2017" name="Nature">
        <title>The Apostasia genome and the evolution of orchids.</title>
        <authorList>
            <person name="Zhang G.Q."/>
            <person name="Liu K.W."/>
            <person name="Li Z."/>
            <person name="Lohaus R."/>
            <person name="Hsiao Y.Y."/>
            <person name="Niu S.C."/>
            <person name="Wang J.Y."/>
            <person name="Lin Y.C."/>
            <person name="Xu Q."/>
            <person name="Chen L.J."/>
            <person name="Yoshida K."/>
            <person name="Fujiwara S."/>
            <person name="Wang Z.W."/>
            <person name="Zhang Y.Q."/>
            <person name="Mitsuda N."/>
            <person name="Wang M."/>
            <person name="Liu G.H."/>
            <person name="Pecoraro L."/>
            <person name="Huang H.X."/>
            <person name="Xiao X.J."/>
            <person name="Lin M."/>
            <person name="Wu X.Y."/>
            <person name="Wu W.L."/>
            <person name="Chen Y.Y."/>
            <person name="Chang S.B."/>
            <person name="Sakamoto S."/>
            <person name="Ohme-Takagi M."/>
            <person name="Yagi M."/>
            <person name="Zeng S.J."/>
            <person name="Shen C.Y."/>
            <person name="Yeh C.M."/>
            <person name="Luo Y.B."/>
            <person name="Tsai W.C."/>
            <person name="Van de Peer Y."/>
            <person name="Liu Z.J."/>
        </authorList>
    </citation>
    <scope>NUCLEOTIDE SEQUENCE [LARGE SCALE GENOMIC DNA]</scope>
    <source>
        <tissue evidence="1">The whole plant</tissue>
    </source>
</reference>
<dbReference type="InterPro" id="IPR043128">
    <property type="entry name" value="Rev_trsase/Diguanyl_cyclase"/>
</dbReference>
<evidence type="ECO:0000313" key="1">
    <source>
        <dbReference type="EMBL" id="PKU60803.1"/>
    </source>
</evidence>
<keyword evidence="2" id="KW-1185">Reference proteome</keyword>
<protein>
    <submittedName>
        <fullName evidence="1">Putative mitochondrial protein</fullName>
    </submittedName>
</protein>
<dbReference type="PANTHER" id="PTHR37984:SF5">
    <property type="entry name" value="PROTEIN NYNRIN-LIKE"/>
    <property type="match status" value="1"/>
</dbReference>
<dbReference type="Gene3D" id="3.30.70.270">
    <property type="match status" value="1"/>
</dbReference>
<gene>
    <name evidence="1" type="ORF">MA16_Dca029255</name>
</gene>